<comment type="similarity">
    <text evidence="1">Belongs to the glycosyl hydrolase 1 family.</text>
</comment>
<evidence type="ECO:0000313" key="2">
    <source>
        <dbReference type="EMBL" id="SPC95673.1"/>
    </source>
</evidence>
<dbReference type="AlphaFoldDB" id="A0A2N9G822"/>
<accession>A0A2N9G822</accession>
<gene>
    <name evidence="2" type="ORF">FSB_LOCUS23555</name>
</gene>
<dbReference type="SUPFAM" id="SSF51445">
    <property type="entry name" value="(Trans)glycosidases"/>
    <property type="match status" value="1"/>
</dbReference>
<sequence length="94" mass="10639">MSHKCLGNSQYGYKIGMSNPNANPVTDPYLATHHIILAHAAAAKLYKEKYQNTWATTRGPFHEMKNEVDNFAQLLTSIFSRLQPEAVMEWTVIS</sequence>
<dbReference type="Gene3D" id="3.20.20.80">
    <property type="entry name" value="Glycosidases"/>
    <property type="match status" value="1"/>
</dbReference>
<reference evidence="2" key="1">
    <citation type="submission" date="2018-02" db="EMBL/GenBank/DDBJ databases">
        <authorList>
            <person name="Cohen D.B."/>
            <person name="Kent A.D."/>
        </authorList>
    </citation>
    <scope>NUCLEOTIDE SEQUENCE</scope>
</reference>
<evidence type="ECO:0000256" key="1">
    <source>
        <dbReference type="ARBA" id="ARBA00010838"/>
    </source>
</evidence>
<name>A0A2N9G822_FAGSY</name>
<protein>
    <submittedName>
        <fullName evidence="2">Uncharacterized protein</fullName>
    </submittedName>
</protein>
<dbReference type="GO" id="GO:0004553">
    <property type="term" value="F:hydrolase activity, hydrolyzing O-glycosyl compounds"/>
    <property type="evidence" value="ECO:0007669"/>
    <property type="project" value="InterPro"/>
</dbReference>
<dbReference type="EMBL" id="OIVN01001591">
    <property type="protein sequence ID" value="SPC95673.1"/>
    <property type="molecule type" value="Genomic_DNA"/>
</dbReference>
<dbReference type="Pfam" id="PF00232">
    <property type="entry name" value="Glyco_hydro_1"/>
    <property type="match status" value="1"/>
</dbReference>
<dbReference type="InterPro" id="IPR017853">
    <property type="entry name" value="GH"/>
</dbReference>
<organism evidence="2">
    <name type="scientific">Fagus sylvatica</name>
    <name type="common">Beechnut</name>
    <dbReference type="NCBI Taxonomy" id="28930"/>
    <lineage>
        <taxon>Eukaryota</taxon>
        <taxon>Viridiplantae</taxon>
        <taxon>Streptophyta</taxon>
        <taxon>Embryophyta</taxon>
        <taxon>Tracheophyta</taxon>
        <taxon>Spermatophyta</taxon>
        <taxon>Magnoliopsida</taxon>
        <taxon>eudicotyledons</taxon>
        <taxon>Gunneridae</taxon>
        <taxon>Pentapetalae</taxon>
        <taxon>rosids</taxon>
        <taxon>fabids</taxon>
        <taxon>Fagales</taxon>
        <taxon>Fagaceae</taxon>
        <taxon>Fagus</taxon>
    </lineage>
</organism>
<dbReference type="InterPro" id="IPR001360">
    <property type="entry name" value="Glyco_hydro_1"/>
</dbReference>
<dbReference type="GO" id="GO:0005975">
    <property type="term" value="P:carbohydrate metabolic process"/>
    <property type="evidence" value="ECO:0007669"/>
    <property type="project" value="InterPro"/>
</dbReference>
<proteinExistence type="inferred from homology"/>